<dbReference type="InterPro" id="IPR029472">
    <property type="entry name" value="Copia-like_N"/>
</dbReference>
<feature type="domain" description="Retrotransposon Copia-like N-terminal" evidence="1">
    <location>
        <begin position="35"/>
        <end position="80"/>
    </location>
</feature>
<sequence>MRYIMDSTGTQEETSTADQLLNHVVQDLTSAFYVHHSESAGPTIVPVLFDGSGYRSWRRDVIRGLSVKNKTGFINDKIQKLHLNSPNFTQWERCDDIVASWILNSLSKNLRDSFAVY</sequence>
<gene>
    <name evidence="2" type="ORF">RDI58_008455</name>
</gene>
<reference evidence="2 3" key="1">
    <citation type="submission" date="2024-02" db="EMBL/GenBank/DDBJ databases">
        <title>de novo genome assembly of Solanum bulbocastanum strain 11H21.</title>
        <authorList>
            <person name="Hosaka A.J."/>
        </authorList>
    </citation>
    <scope>NUCLEOTIDE SEQUENCE [LARGE SCALE GENOMIC DNA]</scope>
    <source>
        <tissue evidence="2">Young leaves</tissue>
    </source>
</reference>
<organism evidence="2 3">
    <name type="scientific">Solanum bulbocastanum</name>
    <name type="common">Wild potato</name>
    <dbReference type="NCBI Taxonomy" id="147425"/>
    <lineage>
        <taxon>Eukaryota</taxon>
        <taxon>Viridiplantae</taxon>
        <taxon>Streptophyta</taxon>
        <taxon>Embryophyta</taxon>
        <taxon>Tracheophyta</taxon>
        <taxon>Spermatophyta</taxon>
        <taxon>Magnoliopsida</taxon>
        <taxon>eudicotyledons</taxon>
        <taxon>Gunneridae</taxon>
        <taxon>Pentapetalae</taxon>
        <taxon>asterids</taxon>
        <taxon>lamiids</taxon>
        <taxon>Solanales</taxon>
        <taxon>Solanaceae</taxon>
        <taxon>Solanoideae</taxon>
        <taxon>Solaneae</taxon>
        <taxon>Solanum</taxon>
    </lineage>
</organism>
<comment type="caution">
    <text evidence="2">The sequence shown here is derived from an EMBL/GenBank/DDBJ whole genome shotgun (WGS) entry which is preliminary data.</text>
</comment>
<dbReference type="AlphaFoldDB" id="A0AAN8U3G4"/>
<dbReference type="Proteomes" id="UP001371456">
    <property type="component" value="Unassembled WGS sequence"/>
</dbReference>
<evidence type="ECO:0000259" key="1">
    <source>
        <dbReference type="Pfam" id="PF14244"/>
    </source>
</evidence>
<evidence type="ECO:0000313" key="2">
    <source>
        <dbReference type="EMBL" id="KAK6795002.1"/>
    </source>
</evidence>
<dbReference type="PANTHER" id="PTHR37610:SF40">
    <property type="entry name" value="OS01G0909600 PROTEIN"/>
    <property type="match status" value="1"/>
</dbReference>
<dbReference type="EMBL" id="JBANQN010000003">
    <property type="protein sequence ID" value="KAK6795002.1"/>
    <property type="molecule type" value="Genomic_DNA"/>
</dbReference>
<dbReference type="Pfam" id="PF14244">
    <property type="entry name" value="Retrotran_gag_3"/>
    <property type="match status" value="1"/>
</dbReference>
<evidence type="ECO:0000313" key="3">
    <source>
        <dbReference type="Proteomes" id="UP001371456"/>
    </source>
</evidence>
<protein>
    <recommendedName>
        <fullName evidence="1">Retrotransposon Copia-like N-terminal domain-containing protein</fullName>
    </recommendedName>
</protein>
<accession>A0AAN8U3G4</accession>
<keyword evidence="3" id="KW-1185">Reference proteome</keyword>
<name>A0AAN8U3G4_SOLBU</name>
<proteinExistence type="predicted"/>
<dbReference type="PANTHER" id="PTHR37610">
    <property type="entry name" value="CCHC-TYPE DOMAIN-CONTAINING PROTEIN"/>
    <property type="match status" value="1"/>
</dbReference>